<evidence type="ECO:0000256" key="6">
    <source>
        <dbReference type="ARBA" id="ARBA00022989"/>
    </source>
</evidence>
<keyword evidence="5 8" id="KW-0812">Transmembrane</keyword>
<reference evidence="9 10" key="1">
    <citation type="submission" date="2024-09" db="EMBL/GenBank/DDBJ databases">
        <authorList>
            <person name="Sun Q."/>
            <person name="Mori K."/>
        </authorList>
    </citation>
    <scope>NUCLEOTIDE SEQUENCE [LARGE SCALE GENOMIC DNA]</scope>
    <source>
        <strain evidence="9 10">CCM 8626</strain>
    </source>
</reference>
<feature type="transmembrane region" description="Helical" evidence="8">
    <location>
        <begin position="6"/>
        <end position="27"/>
    </location>
</feature>
<keyword evidence="6 8" id="KW-1133">Transmembrane helix</keyword>
<dbReference type="InterPro" id="IPR004776">
    <property type="entry name" value="Mem_transp_PIN-like"/>
</dbReference>
<dbReference type="EMBL" id="JBHLXG010000003">
    <property type="protein sequence ID" value="MFC0225074.1"/>
    <property type="molecule type" value="Genomic_DNA"/>
</dbReference>
<comment type="subcellular location">
    <subcellularLocation>
        <location evidence="1">Cell membrane</location>
        <topology evidence="1">Multi-pass membrane protein</topology>
    </subcellularLocation>
</comment>
<evidence type="ECO:0000256" key="5">
    <source>
        <dbReference type="ARBA" id="ARBA00022692"/>
    </source>
</evidence>
<dbReference type="InterPro" id="IPR038770">
    <property type="entry name" value="Na+/solute_symporter_sf"/>
</dbReference>
<dbReference type="PANTHER" id="PTHR36838:SF4">
    <property type="entry name" value="AUXIN EFFLUX CARRIER FAMILY PROTEIN"/>
    <property type="match status" value="1"/>
</dbReference>
<proteinExistence type="inferred from homology"/>
<keyword evidence="3" id="KW-0813">Transport</keyword>
<name>A0ABV6E8G8_9GAMM</name>
<gene>
    <name evidence="9" type="ORF">ACFFJ3_00870</name>
</gene>
<feature type="transmembrane region" description="Helical" evidence="8">
    <location>
        <begin position="289"/>
        <end position="312"/>
    </location>
</feature>
<evidence type="ECO:0000313" key="9">
    <source>
        <dbReference type="EMBL" id="MFC0225074.1"/>
    </source>
</evidence>
<sequence length="318" mass="33889">MSWETWGFAFSVTVPNLLMLLLGILLRHLRLMDDRLIDGASKLVFNMALPCLLFFSIASNHPHLSDNLALVVFGAIGTVTTFLLLEVSAKWLVAEPRERGVFVQGGFRSNSAIVGLAYAMTAYGEEGIAIASLYLTVTVILFNVLSVITLTRSLHGGQGQKIKRLSLLRSIVTNPLILGLLSGLAYAQTGLGIPQVIKQTGSYISGLSLPLALLCAGASLELRSMFRSSNVAALSSAAKLFLVPTLMTLGGWLCGFRGTTLGIIFMFSATPTASASYVMTRAMGGNATLAANIIAITTVGSFFTTALGIYFLRLWGAI</sequence>
<accession>A0ABV6E8G8</accession>
<feature type="transmembrane region" description="Helical" evidence="8">
    <location>
        <begin position="127"/>
        <end position="150"/>
    </location>
</feature>
<dbReference type="Gene3D" id="1.20.1530.20">
    <property type="match status" value="1"/>
</dbReference>
<keyword evidence="10" id="KW-1185">Reference proteome</keyword>
<evidence type="ECO:0000256" key="1">
    <source>
        <dbReference type="ARBA" id="ARBA00004651"/>
    </source>
</evidence>
<evidence type="ECO:0000313" key="10">
    <source>
        <dbReference type="Proteomes" id="UP001589792"/>
    </source>
</evidence>
<evidence type="ECO:0000256" key="4">
    <source>
        <dbReference type="ARBA" id="ARBA00022475"/>
    </source>
</evidence>
<feature type="transmembrane region" description="Helical" evidence="8">
    <location>
        <begin position="171"/>
        <end position="189"/>
    </location>
</feature>
<protein>
    <submittedName>
        <fullName evidence="9">AEC family transporter</fullName>
    </submittedName>
</protein>
<evidence type="ECO:0000256" key="2">
    <source>
        <dbReference type="ARBA" id="ARBA00010145"/>
    </source>
</evidence>
<feature type="transmembrane region" description="Helical" evidence="8">
    <location>
        <begin position="39"/>
        <end position="58"/>
    </location>
</feature>
<comment type="caution">
    <text evidence="9">The sequence shown here is derived from an EMBL/GenBank/DDBJ whole genome shotgun (WGS) entry which is preliminary data.</text>
</comment>
<evidence type="ECO:0000256" key="8">
    <source>
        <dbReference type="SAM" id="Phobius"/>
    </source>
</evidence>
<comment type="similarity">
    <text evidence="2">Belongs to the auxin efflux carrier (TC 2.A.69) family.</text>
</comment>
<dbReference type="Pfam" id="PF03547">
    <property type="entry name" value="Mem_trans"/>
    <property type="match status" value="1"/>
</dbReference>
<feature type="transmembrane region" description="Helical" evidence="8">
    <location>
        <begin position="201"/>
        <end position="220"/>
    </location>
</feature>
<dbReference type="PANTHER" id="PTHR36838">
    <property type="entry name" value="AUXIN EFFLUX CARRIER FAMILY PROTEIN"/>
    <property type="match status" value="1"/>
</dbReference>
<dbReference type="Proteomes" id="UP001589792">
    <property type="component" value="Unassembled WGS sequence"/>
</dbReference>
<dbReference type="RefSeq" id="WP_380672049.1">
    <property type="nucleotide sequence ID" value="NZ_CP173186.1"/>
</dbReference>
<evidence type="ECO:0000256" key="3">
    <source>
        <dbReference type="ARBA" id="ARBA00022448"/>
    </source>
</evidence>
<keyword evidence="7 8" id="KW-0472">Membrane</keyword>
<evidence type="ECO:0000256" key="7">
    <source>
        <dbReference type="ARBA" id="ARBA00023136"/>
    </source>
</evidence>
<keyword evidence="4" id="KW-1003">Cell membrane</keyword>
<feature type="transmembrane region" description="Helical" evidence="8">
    <location>
        <begin position="241"/>
        <end position="269"/>
    </location>
</feature>
<feature type="transmembrane region" description="Helical" evidence="8">
    <location>
        <begin position="70"/>
        <end position="89"/>
    </location>
</feature>
<organism evidence="9 10">
    <name type="scientific">Serratia aquatilis</name>
    <dbReference type="NCBI Taxonomy" id="1737515"/>
    <lineage>
        <taxon>Bacteria</taxon>
        <taxon>Pseudomonadati</taxon>
        <taxon>Pseudomonadota</taxon>
        <taxon>Gammaproteobacteria</taxon>
        <taxon>Enterobacterales</taxon>
        <taxon>Yersiniaceae</taxon>
        <taxon>Serratia</taxon>
    </lineage>
</organism>